<feature type="region of interest" description="Disordered" evidence="1">
    <location>
        <begin position="256"/>
        <end position="306"/>
    </location>
</feature>
<feature type="region of interest" description="Disordered" evidence="1">
    <location>
        <begin position="73"/>
        <end position="102"/>
    </location>
</feature>
<dbReference type="Proteomes" id="UP000681967">
    <property type="component" value="Unassembled WGS sequence"/>
</dbReference>
<evidence type="ECO:0000313" key="2">
    <source>
        <dbReference type="EMBL" id="CAF4411202.1"/>
    </source>
</evidence>
<name>A0A8S2VPM1_9BILA</name>
<organism evidence="2 4">
    <name type="scientific">Rotaria magnacalcarata</name>
    <dbReference type="NCBI Taxonomy" id="392030"/>
    <lineage>
        <taxon>Eukaryota</taxon>
        <taxon>Metazoa</taxon>
        <taxon>Spiralia</taxon>
        <taxon>Gnathifera</taxon>
        <taxon>Rotifera</taxon>
        <taxon>Eurotatoria</taxon>
        <taxon>Bdelloidea</taxon>
        <taxon>Philodinida</taxon>
        <taxon>Philodinidae</taxon>
        <taxon>Rotaria</taxon>
    </lineage>
</organism>
<sequence>LTKIEEATVSKPILNLHGAGIDLPEVELVKPGPLPVIVIATKEKTKKVEKTPKVKKSSGVGLCASCFGAKAAEKKKKEAKSENVQAPIEKKKTTEQEKIDDTSKTQLLPESTAVPVLPSISDQQDTSTPAEVAREQEQIIINLPKLDDHLDVTIEKLVLTEEPHYQEPSGELVQLTPTENEYSLPDANTYDTPRLIETTTTVEVVKINTEEKIVTNEISTEIPSIEIKTSVNDIIPTEVKLESTIATATAEAMPNVEIDESTKKGSYTLPTKKSKAKKTKEPKVKPEKESKAKPEKEPKVKTERKSGLFSTLFRHSDRKSNVPALNLPSYEQNLTTNEDIQQRNSHDIDPLHVPSIDLPKLDVPLPTYDRPEVDMTSGQLKQSSEFSIPVVDLPPIPNLDFPDTSKPTIDLTVDPLKKQTIEDFEVSTKVPDFSFEIPSTETLPVLSKDINSSLPSFENDVQVDTSKIFPAVEISTQPIKSTQKQVIESKADIKKKSSTLALCSCFSTKSKALKEKQKDKTKTIAAPQTNLPAVDIQTPSSNISSTLKTKGSLRAPTNDLPAIDLTLPSVEPIRLPTIQTIEKKRQAPKKPTINEEIVVVEPVLTVPELVLPTATVNDVDIQQTIEVKSEEVLTQAVVLEKQIPVETSNISSLPIAKAIDEQINAETSSSAVDPSLIENIKLESAAITSPIEKQSVEVKVC</sequence>
<evidence type="ECO:0000313" key="4">
    <source>
        <dbReference type="Proteomes" id="UP000681720"/>
    </source>
</evidence>
<dbReference type="Proteomes" id="UP000681720">
    <property type="component" value="Unassembled WGS sequence"/>
</dbReference>
<gene>
    <name evidence="3" type="ORF">BYL167_LOCUS33736</name>
    <name evidence="2" type="ORF">GIL414_LOCUS30632</name>
</gene>
<evidence type="ECO:0000313" key="3">
    <source>
        <dbReference type="EMBL" id="CAF4450569.1"/>
    </source>
</evidence>
<dbReference type="AlphaFoldDB" id="A0A8S2VPM1"/>
<protein>
    <submittedName>
        <fullName evidence="2">Uncharacterized protein</fullName>
    </submittedName>
</protein>
<reference evidence="2" key="1">
    <citation type="submission" date="2021-02" db="EMBL/GenBank/DDBJ databases">
        <authorList>
            <person name="Nowell W R."/>
        </authorList>
    </citation>
    <scope>NUCLEOTIDE SEQUENCE</scope>
</reference>
<accession>A0A8S2VPM1</accession>
<proteinExistence type="predicted"/>
<evidence type="ECO:0000256" key="1">
    <source>
        <dbReference type="SAM" id="MobiDB-lite"/>
    </source>
</evidence>
<dbReference type="EMBL" id="CAJOBH010066419">
    <property type="protein sequence ID" value="CAF4450569.1"/>
    <property type="molecule type" value="Genomic_DNA"/>
</dbReference>
<feature type="non-terminal residue" evidence="2">
    <location>
        <position position="1"/>
    </location>
</feature>
<dbReference type="EMBL" id="CAJOBJ010059368">
    <property type="protein sequence ID" value="CAF4411202.1"/>
    <property type="molecule type" value="Genomic_DNA"/>
</dbReference>
<feature type="compositionally biased region" description="Basic and acidic residues" evidence="1">
    <location>
        <begin position="88"/>
        <end position="102"/>
    </location>
</feature>
<comment type="caution">
    <text evidence="2">The sequence shown here is derived from an EMBL/GenBank/DDBJ whole genome shotgun (WGS) entry which is preliminary data.</text>
</comment>
<feature type="compositionally biased region" description="Basic and acidic residues" evidence="1">
    <location>
        <begin position="279"/>
        <end position="306"/>
    </location>
</feature>